<dbReference type="EMBL" id="CAJVPS010057227">
    <property type="protein sequence ID" value="CAG8778426.1"/>
    <property type="molecule type" value="Genomic_DNA"/>
</dbReference>
<dbReference type="Proteomes" id="UP000789508">
    <property type="component" value="Unassembled WGS sequence"/>
</dbReference>
<comment type="caution">
    <text evidence="1">The sequence shown here is derived from an EMBL/GenBank/DDBJ whole genome shotgun (WGS) entry which is preliminary data.</text>
</comment>
<reference evidence="1" key="1">
    <citation type="submission" date="2021-06" db="EMBL/GenBank/DDBJ databases">
        <authorList>
            <person name="Kallberg Y."/>
            <person name="Tangrot J."/>
            <person name="Rosling A."/>
        </authorList>
    </citation>
    <scope>NUCLEOTIDE SEQUENCE</scope>
    <source>
        <strain evidence="1">FL130A</strain>
    </source>
</reference>
<evidence type="ECO:0000313" key="1">
    <source>
        <dbReference type="EMBL" id="CAG8778426.1"/>
    </source>
</evidence>
<sequence>ERDAARTVPQVRVTDNQKKYYTLYYYYMNVATATRDPHLGVLWLRQRK</sequence>
<feature type="non-terminal residue" evidence="1">
    <location>
        <position position="1"/>
    </location>
</feature>
<proteinExistence type="predicted"/>
<dbReference type="AlphaFoldDB" id="A0A9N9JIY9"/>
<keyword evidence="2" id="KW-1185">Reference proteome</keyword>
<accession>A0A9N9JIY9</accession>
<name>A0A9N9JIY9_9GLOM</name>
<feature type="non-terminal residue" evidence="1">
    <location>
        <position position="48"/>
    </location>
</feature>
<evidence type="ECO:0000313" key="2">
    <source>
        <dbReference type="Proteomes" id="UP000789508"/>
    </source>
</evidence>
<protein>
    <submittedName>
        <fullName evidence="1">11115_t:CDS:1</fullName>
    </submittedName>
</protein>
<gene>
    <name evidence="1" type="ORF">ALEPTO_LOCUS14538</name>
</gene>
<organism evidence="1 2">
    <name type="scientific">Ambispora leptoticha</name>
    <dbReference type="NCBI Taxonomy" id="144679"/>
    <lineage>
        <taxon>Eukaryota</taxon>
        <taxon>Fungi</taxon>
        <taxon>Fungi incertae sedis</taxon>
        <taxon>Mucoromycota</taxon>
        <taxon>Glomeromycotina</taxon>
        <taxon>Glomeromycetes</taxon>
        <taxon>Archaeosporales</taxon>
        <taxon>Ambisporaceae</taxon>
        <taxon>Ambispora</taxon>
    </lineage>
</organism>